<keyword evidence="10" id="KW-1185">Reference proteome</keyword>
<accession>A0AAD8YCY1</accession>
<evidence type="ECO:0000256" key="5">
    <source>
        <dbReference type="ARBA" id="ARBA00023136"/>
    </source>
</evidence>
<feature type="transmembrane region" description="Helical" evidence="7">
    <location>
        <begin position="354"/>
        <end position="378"/>
    </location>
</feature>
<protein>
    <recommendedName>
        <fullName evidence="7">Choline transporter-like protein</fullName>
    </recommendedName>
</protein>
<keyword evidence="4 7" id="KW-1133">Transmembrane helix</keyword>
<feature type="compositionally biased region" description="Basic and acidic residues" evidence="8">
    <location>
        <begin position="1"/>
        <end position="10"/>
    </location>
</feature>
<evidence type="ECO:0000256" key="4">
    <source>
        <dbReference type="ARBA" id="ARBA00022989"/>
    </source>
</evidence>
<dbReference type="GO" id="GO:0022857">
    <property type="term" value="F:transmembrane transporter activity"/>
    <property type="evidence" value="ECO:0007669"/>
    <property type="project" value="UniProtKB-UniRule"/>
</dbReference>
<feature type="transmembrane region" description="Helical" evidence="7">
    <location>
        <begin position="267"/>
        <end position="289"/>
    </location>
</feature>
<comment type="similarity">
    <text evidence="2 7">Belongs to the CTL (choline transporter-like) family.</text>
</comment>
<feature type="region of interest" description="Disordered" evidence="8">
    <location>
        <begin position="1"/>
        <end position="20"/>
    </location>
</feature>
<name>A0AAD8YCY1_9STRA</name>
<feature type="transmembrane region" description="Helical" evidence="7">
    <location>
        <begin position="602"/>
        <end position="623"/>
    </location>
</feature>
<dbReference type="InterPro" id="IPR007603">
    <property type="entry name" value="Choline_transptr-like"/>
</dbReference>
<organism evidence="9 10">
    <name type="scientific">Skeletonema marinoi</name>
    <dbReference type="NCBI Taxonomy" id="267567"/>
    <lineage>
        <taxon>Eukaryota</taxon>
        <taxon>Sar</taxon>
        <taxon>Stramenopiles</taxon>
        <taxon>Ochrophyta</taxon>
        <taxon>Bacillariophyta</taxon>
        <taxon>Coscinodiscophyceae</taxon>
        <taxon>Thalassiosirophycidae</taxon>
        <taxon>Thalassiosirales</taxon>
        <taxon>Skeletonemataceae</taxon>
        <taxon>Skeletonema</taxon>
        <taxon>Skeletonema marinoi-dohrnii complex</taxon>
    </lineage>
</organism>
<comment type="function">
    <text evidence="7">Choline transporter.</text>
</comment>
<proteinExistence type="inferred from homology"/>
<feature type="transmembrane region" description="Helical" evidence="7">
    <location>
        <begin position="562"/>
        <end position="590"/>
    </location>
</feature>
<dbReference type="PANTHER" id="PTHR12385:SF14">
    <property type="entry name" value="CHOLINE TRANSPORTER-LIKE 2"/>
    <property type="match status" value="1"/>
</dbReference>
<evidence type="ECO:0000256" key="3">
    <source>
        <dbReference type="ARBA" id="ARBA00022692"/>
    </source>
</evidence>
<feature type="transmembrane region" description="Helical" evidence="7">
    <location>
        <begin position="30"/>
        <end position="51"/>
    </location>
</feature>
<keyword evidence="5 7" id="KW-0472">Membrane</keyword>
<evidence type="ECO:0000256" key="2">
    <source>
        <dbReference type="ARBA" id="ARBA00007168"/>
    </source>
</evidence>
<gene>
    <name evidence="9" type="ORF">QTG54_005905</name>
</gene>
<feature type="transmembrane region" description="Helical" evidence="7">
    <location>
        <begin position="417"/>
        <end position="442"/>
    </location>
</feature>
<sequence>MSSKDADLGEKLSAPPDFNGPTSKRHMTDILCTVLLWCMWIAMTGLGLYAMQQGDYRLILYPLDYDGNLCGTNKGQVDMTDYPYLYYVNDFSGGVCVSECPKLENLTDVKTLVTYSGLYQVDGSYITSDDIAIADYSYNNDTLACTETLCYPNGDPEESFTSYGVNMGKGFSYYAMDTYELMWRCVFTDEARDAVDAIVNPNDQNNLTSVIDTMATQNEQIKQGYSIWNNLYGDLWVARYYILGLGFGAPLVVGFVYSLFLRIPLVLPFMVWFSVAATIAIVFGGAYYAGELAAEWENADPPMYTDDNIKVAQYGSYALYAFGGLLVIVFLFMRKRIQLAMGCVKEASKAILRLPLIIVFPVIQALGFAAFMTIWTVYCAYLASMGEFKTQQIDTVPGLFISVRYFEFSDFIKQCGWFMLFCFFWSGQFIIAIGEIIFAMSISKWYFARDKKKVGSGAVISSIWTSIWYHTGTAAFGSLIIAIFQMIRAVIAYLQKKADEMDSSLAKAILCCLQCVVLCFEKIFKFINKNAYIQTAIFGSSFCKSAKEAYCLIMRNAARIIAITYVSGGVVFVGKMFITTLTTGAAYFVLDNELRDELYSNIGPLFFIALSAWFISGMFMGVFDMGIATILQCFVADEEMYGDSQSMYAEGSLKNWVNDHGKSSEKRGCMD</sequence>
<dbReference type="AlphaFoldDB" id="A0AAD8YCY1"/>
<dbReference type="PANTHER" id="PTHR12385">
    <property type="entry name" value="CHOLINE TRANSPORTER-LIKE (SLC FAMILY 44)"/>
    <property type="match status" value="1"/>
</dbReference>
<comment type="subcellular location">
    <subcellularLocation>
        <location evidence="7">Cell membrane</location>
        <topology evidence="7">Multi-pass membrane protein</topology>
    </subcellularLocation>
    <subcellularLocation>
        <location evidence="1">Membrane</location>
        <topology evidence="1">Multi-pass membrane protein</topology>
    </subcellularLocation>
</comment>
<evidence type="ECO:0000256" key="1">
    <source>
        <dbReference type="ARBA" id="ARBA00004141"/>
    </source>
</evidence>
<dbReference type="GO" id="GO:0005886">
    <property type="term" value="C:plasma membrane"/>
    <property type="evidence" value="ECO:0007669"/>
    <property type="project" value="UniProtKB-SubCell"/>
</dbReference>
<keyword evidence="6" id="KW-0325">Glycoprotein</keyword>
<evidence type="ECO:0000256" key="7">
    <source>
        <dbReference type="RuleBase" id="RU368066"/>
    </source>
</evidence>
<evidence type="ECO:0000256" key="8">
    <source>
        <dbReference type="SAM" id="MobiDB-lite"/>
    </source>
</evidence>
<keyword evidence="3 7" id="KW-0812">Transmembrane</keyword>
<dbReference type="Pfam" id="PF04515">
    <property type="entry name" value="Choline_transpo"/>
    <property type="match status" value="1"/>
</dbReference>
<dbReference type="EMBL" id="JATAAI010000009">
    <property type="protein sequence ID" value="KAK1743284.1"/>
    <property type="molecule type" value="Genomic_DNA"/>
</dbReference>
<feature type="transmembrane region" description="Helical" evidence="7">
    <location>
        <begin position="314"/>
        <end position="333"/>
    </location>
</feature>
<feature type="transmembrane region" description="Helical" evidence="7">
    <location>
        <begin position="240"/>
        <end position="260"/>
    </location>
</feature>
<evidence type="ECO:0000256" key="6">
    <source>
        <dbReference type="ARBA" id="ARBA00023180"/>
    </source>
</evidence>
<dbReference type="Proteomes" id="UP001224775">
    <property type="component" value="Unassembled WGS sequence"/>
</dbReference>
<comment type="caution">
    <text evidence="9">The sequence shown here is derived from an EMBL/GenBank/DDBJ whole genome shotgun (WGS) entry which is preliminary data.</text>
</comment>
<reference evidence="9" key="1">
    <citation type="submission" date="2023-06" db="EMBL/GenBank/DDBJ databases">
        <title>Survivors Of The Sea: Transcriptome response of Skeletonema marinoi to long-term dormancy.</title>
        <authorList>
            <person name="Pinder M.I.M."/>
            <person name="Kourtchenko O."/>
            <person name="Robertson E.K."/>
            <person name="Larsson T."/>
            <person name="Maumus F."/>
            <person name="Osuna-Cruz C.M."/>
            <person name="Vancaester E."/>
            <person name="Stenow R."/>
            <person name="Vandepoele K."/>
            <person name="Ploug H."/>
            <person name="Bruchert V."/>
            <person name="Godhe A."/>
            <person name="Topel M."/>
        </authorList>
    </citation>
    <scope>NUCLEOTIDE SEQUENCE</scope>
    <source>
        <strain evidence="9">R05AC</strain>
    </source>
</reference>
<evidence type="ECO:0000313" key="10">
    <source>
        <dbReference type="Proteomes" id="UP001224775"/>
    </source>
</evidence>
<evidence type="ECO:0000313" key="9">
    <source>
        <dbReference type="EMBL" id="KAK1743284.1"/>
    </source>
</evidence>